<reference evidence="1" key="1">
    <citation type="journal article" date="2022" name="bioRxiv">
        <title>Sequencing and chromosome-scale assembly of the giantPleurodeles waltlgenome.</title>
        <authorList>
            <person name="Brown T."/>
            <person name="Elewa A."/>
            <person name="Iarovenko S."/>
            <person name="Subramanian E."/>
            <person name="Araus A.J."/>
            <person name="Petzold A."/>
            <person name="Susuki M."/>
            <person name="Suzuki K.-i.T."/>
            <person name="Hayashi T."/>
            <person name="Toyoda A."/>
            <person name="Oliveira C."/>
            <person name="Osipova E."/>
            <person name="Leigh N.D."/>
            <person name="Simon A."/>
            <person name="Yun M.H."/>
        </authorList>
    </citation>
    <scope>NUCLEOTIDE SEQUENCE</scope>
    <source>
        <strain evidence="1">20211129_DDA</strain>
        <tissue evidence="1">Liver</tissue>
    </source>
</reference>
<name>A0AAV7NG67_PLEWA</name>
<protein>
    <submittedName>
        <fullName evidence="1">Uncharacterized protein</fullName>
    </submittedName>
</protein>
<comment type="caution">
    <text evidence="1">The sequence shown here is derived from an EMBL/GenBank/DDBJ whole genome shotgun (WGS) entry which is preliminary data.</text>
</comment>
<dbReference type="EMBL" id="JANPWB010000012">
    <property type="protein sequence ID" value="KAJ1114114.1"/>
    <property type="molecule type" value="Genomic_DNA"/>
</dbReference>
<evidence type="ECO:0000313" key="1">
    <source>
        <dbReference type="EMBL" id="KAJ1114114.1"/>
    </source>
</evidence>
<sequence length="157" mass="17294">MVLHGVQLHSAVLELRDSTHSLTMSQPIGNKTQIRPKVRTCKGAPPVAAQVAAVWKNVLHLCGVSHWRKPLSHIRKEEGSITLETTVMWYAPASHIFTLQFGNLMEETAMLLPGDHLALRASDLKHTVMALNRANHSCIYYVGGPICGNYYTANPAS</sequence>
<accession>A0AAV7NG67</accession>
<keyword evidence="2" id="KW-1185">Reference proteome</keyword>
<proteinExistence type="predicted"/>
<organism evidence="1 2">
    <name type="scientific">Pleurodeles waltl</name>
    <name type="common">Iberian ribbed newt</name>
    <dbReference type="NCBI Taxonomy" id="8319"/>
    <lineage>
        <taxon>Eukaryota</taxon>
        <taxon>Metazoa</taxon>
        <taxon>Chordata</taxon>
        <taxon>Craniata</taxon>
        <taxon>Vertebrata</taxon>
        <taxon>Euteleostomi</taxon>
        <taxon>Amphibia</taxon>
        <taxon>Batrachia</taxon>
        <taxon>Caudata</taxon>
        <taxon>Salamandroidea</taxon>
        <taxon>Salamandridae</taxon>
        <taxon>Pleurodelinae</taxon>
        <taxon>Pleurodeles</taxon>
    </lineage>
</organism>
<dbReference type="Proteomes" id="UP001066276">
    <property type="component" value="Chromosome 8"/>
</dbReference>
<dbReference type="AlphaFoldDB" id="A0AAV7NG67"/>
<gene>
    <name evidence="1" type="ORF">NDU88_002353</name>
</gene>
<evidence type="ECO:0000313" key="2">
    <source>
        <dbReference type="Proteomes" id="UP001066276"/>
    </source>
</evidence>